<feature type="binding site" evidence="12 15">
    <location>
        <position position="203"/>
    </location>
    <ligand>
        <name>pyruvate</name>
        <dbReference type="ChEBI" id="CHEBI:15361"/>
    </ligand>
</feature>
<dbReference type="GO" id="GO:0008840">
    <property type="term" value="F:4-hydroxy-tetrahydrodipicolinate synthase activity"/>
    <property type="evidence" value="ECO:0007669"/>
    <property type="project" value="UniProtKB-UniRule"/>
</dbReference>
<dbReference type="Proteomes" id="UP000006334">
    <property type="component" value="Unassembled WGS sequence"/>
</dbReference>
<organism evidence="17 18">
    <name type="scientific">Aliiglaciecola lipolytica E3</name>
    <dbReference type="NCBI Taxonomy" id="1127673"/>
    <lineage>
        <taxon>Bacteria</taxon>
        <taxon>Pseudomonadati</taxon>
        <taxon>Pseudomonadota</taxon>
        <taxon>Gammaproteobacteria</taxon>
        <taxon>Alteromonadales</taxon>
        <taxon>Alteromonadaceae</taxon>
        <taxon>Aliiglaciecola</taxon>
    </lineage>
</organism>
<evidence type="ECO:0000256" key="13">
    <source>
        <dbReference type="PIRNR" id="PIRNR001365"/>
    </source>
</evidence>
<feature type="site" description="L-lysine inhibitor binding; via carbonyl oxygen" evidence="16">
    <location>
        <position position="49"/>
    </location>
</feature>
<feature type="site" description="L-lysine inhibitor binding" evidence="16">
    <location>
        <position position="80"/>
    </location>
</feature>
<dbReference type="eggNOG" id="COG0329">
    <property type="taxonomic scope" value="Bacteria"/>
</dbReference>
<dbReference type="Gene3D" id="3.20.20.70">
    <property type="entry name" value="Aldolase class I"/>
    <property type="match status" value="1"/>
</dbReference>
<feature type="site" description="L-lysine inhibitor binding" evidence="16">
    <location>
        <position position="84"/>
    </location>
</feature>
<evidence type="ECO:0000256" key="3">
    <source>
        <dbReference type="ARBA" id="ARBA00007592"/>
    </source>
</evidence>
<dbReference type="PRINTS" id="PR00146">
    <property type="entry name" value="DHPICSNTHASE"/>
</dbReference>
<keyword evidence="6 12" id="KW-0028">Amino-acid biosynthesis</keyword>
<dbReference type="EMBL" id="BAEN01000038">
    <property type="protein sequence ID" value="GAC14531.1"/>
    <property type="molecule type" value="Genomic_DNA"/>
</dbReference>
<evidence type="ECO:0000256" key="8">
    <source>
        <dbReference type="ARBA" id="ARBA00023154"/>
    </source>
</evidence>
<evidence type="ECO:0000256" key="12">
    <source>
        <dbReference type="HAMAP-Rule" id="MF_00418"/>
    </source>
</evidence>
<feature type="site" description="Part of a proton relay during catalysis" evidence="12 16">
    <location>
        <position position="44"/>
    </location>
</feature>
<dbReference type="PROSITE" id="PS00666">
    <property type="entry name" value="DHDPS_2"/>
    <property type="match status" value="1"/>
</dbReference>
<comment type="pathway">
    <text evidence="2 12">Amino-acid biosynthesis; L-lysine biosynthesis via DAP pathway; (S)-tetrahydrodipicolinate from L-aspartate: step 3/4.</text>
</comment>
<dbReference type="SUPFAM" id="SSF51569">
    <property type="entry name" value="Aldolase"/>
    <property type="match status" value="1"/>
</dbReference>
<sequence>MFKGSFVALVTPMDQNGDIDYVGLKKLVEFHIQNGSHGLVSVGTTGESATLPFEEHIEVVKKTVEYAQNAIPVIAGSGANSTAEAIFLSEQLANTGIAGFLSVVPYYNKPQQKGMIAHFEAIADATDLPVLLYNVPGRTVADMLPETVAELAKHKNIVGLKDATGDIQRLKQTQSLVPDDFLLLSGDDVSSCEFLCHGGHGVISVTANLVPAKIAQMCEAAAAKEFDHAHKINDSVAALHQALFIESNPVLPKWALYKMGLINSANLRLPLILPELQTKNEIEEVMRATGIL</sequence>
<comment type="catalytic activity">
    <reaction evidence="11 12">
        <text>L-aspartate 4-semialdehyde + pyruvate = (2S,4S)-4-hydroxy-2,3,4,5-tetrahydrodipicolinate + H2O + H(+)</text>
        <dbReference type="Rhea" id="RHEA:34171"/>
        <dbReference type="ChEBI" id="CHEBI:15361"/>
        <dbReference type="ChEBI" id="CHEBI:15377"/>
        <dbReference type="ChEBI" id="CHEBI:15378"/>
        <dbReference type="ChEBI" id="CHEBI:67139"/>
        <dbReference type="ChEBI" id="CHEBI:537519"/>
        <dbReference type="EC" id="4.3.3.7"/>
    </reaction>
</comment>
<accession>K6XS73</accession>
<feature type="binding site" evidence="12 15">
    <location>
        <position position="45"/>
    </location>
    <ligand>
        <name>pyruvate</name>
        <dbReference type="ChEBI" id="CHEBI:15361"/>
    </ligand>
</feature>
<comment type="function">
    <text evidence="1 12">Catalyzes the condensation of (S)-aspartate-beta-semialdehyde [(S)-ASA] and pyruvate to 4-hydroxy-tetrahydrodipicolinate (HTPA).</text>
</comment>
<dbReference type="Pfam" id="PF00701">
    <property type="entry name" value="DHDPS"/>
    <property type="match status" value="1"/>
</dbReference>
<dbReference type="UniPathway" id="UPA00034">
    <property type="reaction ID" value="UER00017"/>
</dbReference>
<dbReference type="STRING" id="1127673.GLIP_1903"/>
<comment type="caution">
    <text evidence="12">Was originally thought to be a dihydrodipicolinate synthase (DHDPS), catalyzing the condensation of (S)-aspartate-beta-semialdehyde [(S)-ASA] and pyruvate to dihydrodipicolinate (DHDP). However, it was shown in E.coli that the product of the enzymatic reaction is not dihydrodipicolinate but in fact (4S)-4-hydroxy-2,3,4,5-tetrahydro-(2S)-dipicolinic acid (HTPA), and that the consecutive dehydration reaction leading to DHDP is not spontaneous but catalyzed by DapB.</text>
</comment>
<proteinExistence type="inferred from homology"/>
<feature type="active site" description="Schiff-base intermediate with substrate" evidence="12 14">
    <location>
        <position position="161"/>
    </location>
</feature>
<comment type="subunit">
    <text evidence="12">Homotetramer; dimer of dimers.</text>
</comment>
<dbReference type="InterPro" id="IPR013785">
    <property type="entry name" value="Aldolase_TIM"/>
</dbReference>
<comment type="similarity">
    <text evidence="3 12 13">Belongs to the DapA family.</text>
</comment>
<dbReference type="RefSeq" id="WP_008844347.1">
    <property type="nucleotide sequence ID" value="NZ_BAEN01000038.1"/>
</dbReference>
<dbReference type="PIRSF" id="PIRSF001365">
    <property type="entry name" value="DHDPS"/>
    <property type="match status" value="1"/>
</dbReference>
<dbReference type="AlphaFoldDB" id="K6XS73"/>
<evidence type="ECO:0000256" key="7">
    <source>
        <dbReference type="ARBA" id="ARBA00022915"/>
    </source>
</evidence>
<keyword evidence="7 12" id="KW-0220">Diaminopimelate biosynthesis</keyword>
<evidence type="ECO:0000256" key="4">
    <source>
        <dbReference type="ARBA" id="ARBA00012086"/>
    </source>
</evidence>
<comment type="caution">
    <text evidence="17">The sequence shown here is derived from an EMBL/GenBank/DDBJ whole genome shotgun (WGS) entry which is preliminary data.</text>
</comment>
<dbReference type="InterPro" id="IPR020625">
    <property type="entry name" value="Schiff_base-form_aldolases_AS"/>
</dbReference>
<dbReference type="PROSITE" id="PS00665">
    <property type="entry name" value="DHDPS_1"/>
    <property type="match status" value="1"/>
</dbReference>
<evidence type="ECO:0000256" key="15">
    <source>
        <dbReference type="PIRSR" id="PIRSR001365-2"/>
    </source>
</evidence>
<keyword evidence="5 12" id="KW-0963">Cytoplasm</keyword>
<evidence type="ECO:0000256" key="11">
    <source>
        <dbReference type="ARBA" id="ARBA00047836"/>
    </source>
</evidence>
<evidence type="ECO:0000256" key="2">
    <source>
        <dbReference type="ARBA" id="ARBA00005120"/>
    </source>
</evidence>
<evidence type="ECO:0000313" key="17">
    <source>
        <dbReference type="EMBL" id="GAC14531.1"/>
    </source>
</evidence>
<evidence type="ECO:0000256" key="9">
    <source>
        <dbReference type="ARBA" id="ARBA00023239"/>
    </source>
</evidence>
<feature type="site" description="Part of a proton relay during catalysis" evidence="12 16">
    <location>
        <position position="107"/>
    </location>
</feature>
<dbReference type="OrthoDB" id="9782828at2"/>
<name>K6XS73_9ALTE</name>
<gene>
    <name evidence="12 17" type="primary">dapA</name>
    <name evidence="17" type="ORF">GLIP_1903</name>
</gene>
<keyword evidence="8 12" id="KW-0457">Lysine biosynthesis</keyword>
<evidence type="ECO:0000256" key="10">
    <source>
        <dbReference type="ARBA" id="ARBA00023270"/>
    </source>
</evidence>
<evidence type="ECO:0000256" key="1">
    <source>
        <dbReference type="ARBA" id="ARBA00003294"/>
    </source>
</evidence>
<dbReference type="GO" id="GO:0009089">
    <property type="term" value="P:lysine biosynthetic process via diaminopimelate"/>
    <property type="evidence" value="ECO:0007669"/>
    <property type="project" value="UniProtKB-UniRule"/>
</dbReference>
<evidence type="ECO:0000256" key="16">
    <source>
        <dbReference type="PIRSR" id="PIRSR001365-3"/>
    </source>
</evidence>
<evidence type="ECO:0000256" key="14">
    <source>
        <dbReference type="PIRSR" id="PIRSR001365-1"/>
    </source>
</evidence>
<dbReference type="InterPro" id="IPR005263">
    <property type="entry name" value="DapA"/>
</dbReference>
<dbReference type="NCBIfam" id="TIGR00674">
    <property type="entry name" value="dapA"/>
    <property type="match status" value="1"/>
</dbReference>
<evidence type="ECO:0000313" key="18">
    <source>
        <dbReference type="Proteomes" id="UP000006334"/>
    </source>
</evidence>
<comment type="subcellular location">
    <subcellularLocation>
        <location evidence="12">Cytoplasm</location>
    </subcellularLocation>
</comment>
<dbReference type="CDD" id="cd00950">
    <property type="entry name" value="DHDPS"/>
    <property type="match status" value="1"/>
</dbReference>
<dbReference type="GO" id="GO:0019877">
    <property type="term" value="P:diaminopimelate biosynthetic process"/>
    <property type="evidence" value="ECO:0007669"/>
    <property type="project" value="UniProtKB-UniRule"/>
</dbReference>
<dbReference type="EC" id="4.3.3.7" evidence="4 12"/>
<dbReference type="PANTHER" id="PTHR12128">
    <property type="entry name" value="DIHYDRODIPICOLINATE SYNTHASE"/>
    <property type="match status" value="1"/>
</dbReference>
<feature type="active site" description="Proton donor/acceptor" evidence="12 14">
    <location>
        <position position="133"/>
    </location>
</feature>
<dbReference type="InterPro" id="IPR020624">
    <property type="entry name" value="Schiff_base-form_aldolases_CS"/>
</dbReference>
<feature type="site" description="L-lysine inhibitor binding" evidence="16">
    <location>
        <position position="106"/>
    </location>
</feature>
<dbReference type="SMART" id="SM01130">
    <property type="entry name" value="DHDPS"/>
    <property type="match status" value="1"/>
</dbReference>
<protein>
    <recommendedName>
        <fullName evidence="4 12">4-hydroxy-tetrahydrodipicolinate synthase</fullName>
        <shortName evidence="12">HTPA synthase</shortName>
        <ecNumber evidence="4 12">4.3.3.7</ecNumber>
    </recommendedName>
</protein>
<keyword evidence="9 12" id="KW-0456">Lyase</keyword>
<keyword evidence="10 12" id="KW-0704">Schiff base</keyword>
<reference evidence="17 18" key="1">
    <citation type="journal article" date="2017" name="Antonie Van Leeuwenhoek">
        <title>Rhizobium rhizosphaerae sp. nov., a novel species isolated from rice rhizosphere.</title>
        <authorList>
            <person name="Zhao J.J."/>
            <person name="Zhang J."/>
            <person name="Zhang R.J."/>
            <person name="Zhang C.W."/>
            <person name="Yin H.Q."/>
            <person name="Zhang X.X."/>
        </authorList>
    </citation>
    <scope>NUCLEOTIDE SEQUENCE [LARGE SCALE GENOMIC DNA]</scope>
    <source>
        <strain evidence="17 18">E3</strain>
    </source>
</reference>
<dbReference type="InterPro" id="IPR002220">
    <property type="entry name" value="DapA-like"/>
</dbReference>
<keyword evidence="18" id="KW-1185">Reference proteome</keyword>
<evidence type="ECO:0000256" key="6">
    <source>
        <dbReference type="ARBA" id="ARBA00022605"/>
    </source>
</evidence>
<dbReference type="PANTHER" id="PTHR12128:SF66">
    <property type="entry name" value="4-HYDROXY-2-OXOGLUTARATE ALDOLASE, MITOCHONDRIAL"/>
    <property type="match status" value="1"/>
</dbReference>
<dbReference type="GO" id="GO:0005829">
    <property type="term" value="C:cytosol"/>
    <property type="evidence" value="ECO:0007669"/>
    <property type="project" value="TreeGrafter"/>
</dbReference>
<dbReference type="HAMAP" id="MF_00418">
    <property type="entry name" value="DapA"/>
    <property type="match status" value="1"/>
</dbReference>
<evidence type="ECO:0000256" key="5">
    <source>
        <dbReference type="ARBA" id="ARBA00022490"/>
    </source>
</evidence>